<gene>
    <name evidence="2" type="ORF">LOAG_05777</name>
</gene>
<name>A0A1S0TZS8_LOALO</name>
<organism evidence="2">
    <name type="scientific">Loa loa</name>
    <name type="common">Eye worm</name>
    <name type="synonym">Filaria loa</name>
    <dbReference type="NCBI Taxonomy" id="7209"/>
    <lineage>
        <taxon>Eukaryota</taxon>
        <taxon>Metazoa</taxon>
        <taxon>Ecdysozoa</taxon>
        <taxon>Nematoda</taxon>
        <taxon>Chromadorea</taxon>
        <taxon>Rhabditida</taxon>
        <taxon>Spirurina</taxon>
        <taxon>Spiruromorpha</taxon>
        <taxon>Filarioidea</taxon>
        <taxon>Onchocercidae</taxon>
        <taxon>Loa</taxon>
    </lineage>
</organism>
<evidence type="ECO:0000313" key="2">
    <source>
        <dbReference type="EMBL" id="EFO22709.1"/>
    </source>
</evidence>
<dbReference type="GeneID" id="9943185"/>
<dbReference type="KEGG" id="loa:LOAG_05777"/>
<protein>
    <submittedName>
        <fullName evidence="2">Uncharacterized protein</fullName>
    </submittedName>
</protein>
<feature type="signal peptide" evidence="1">
    <location>
        <begin position="1"/>
        <end position="25"/>
    </location>
</feature>
<accession>A0A1S0TZS8</accession>
<dbReference type="EMBL" id="JH712093">
    <property type="protein sequence ID" value="EFO22709.1"/>
    <property type="molecule type" value="Genomic_DNA"/>
</dbReference>
<reference evidence="2" key="1">
    <citation type="submission" date="2012-04" db="EMBL/GenBank/DDBJ databases">
        <title>The Genome Sequence of Loa loa.</title>
        <authorList>
            <consortium name="The Broad Institute Genome Sequencing Platform"/>
            <consortium name="Broad Institute Genome Sequencing Center for Infectious Disease"/>
            <person name="Nutman T.B."/>
            <person name="Fink D.L."/>
            <person name="Russ C."/>
            <person name="Young S."/>
            <person name="Zeng Q."/>
            <person name="Gargeya S."/>
            <person name="Alvarado L."/>
            <person name="Berlin A."/>
            <person name="Chapman S.B."/>
            <person name="Chen Z."/>
            <person name="Freedman E."/>
            <person name="Gellesch M."/>
            <person name="Goldberg J."/>
            <person name="Griggs A."/>
            <person name="Gujja S."/>
            <person name="Heilman E.R."/>
            <person name="Heiman D."/>
            <person name="Howarth C."/>
            <person name="Mehta T."/>
            <person name="Neiman D."/>
            <person name="Pearson M."/>
            <person name="Roberts A."/>
            <person name="Saif S."/>
            <person name="Shea T."/>
            <person name="Shenoy N."/>
            <person name="Sisk P."/>
            <person name="Stolte C."/>
            <person name="Sykes S."/>
            <person name="White J."/>
            <person name="Yandava C."/>
            <person name="Haas B."/>
            <person name="Henn M.R."/>
            <person name="Nusbaum C."/>
            <person name="Birren B."/>
        </authorList>
    </citation>
    <scope>NUCLEOTIDE SEQUENCE [LARGE SCALE GENOMIC DNA]</scope>
</reference>
<dbReference type="CTD" id="9943185"/>
<dbReference type="InParanoid" id="A0A1S0TZS8"/>
<proteinExistence type="predicted"/>
<dbReference type="AlphaFoldDB" id="A0A1S0TZS8"/>
<keyword evidence="1" id="KW-0732">Signal</keyword>
<feature type="chain" id="PRO_5010221907" evidence="1">
    <location>
        <begin position="26"/>
        <end position="115"/>
    </location>
</feature>
<sequence length="115" mass="13481">MSNVVGSLFFILLSSLICRTKTVIAEFYSLSSSYYQPRRQKFPTFVTVEENRRQYFVFGSKWRFNFDGLKVSLPEDSGVYNSQTVVPFSENKTMEQRLEELRHAVGLPEWKLHSK</sequence>
<evidence type="ECO:0000256" key="1">
    <source>
        <dbReference type="SAM" id="SignalP"/>
    </source>
</evidence>
<dbReference type="RefSeq" id="XP_003141362.1">
    <property type="nucleotide sequence ID" value="XM_003141314.1"/>
</dbReference>